<accession>A0A8G1UBA2</accession>
<evidence type="ECO:0000256" key="1">
    <source>
        <dbReference type="ARBA" id="ARBA00007177"/>
    </source>
</evidence>
<comment type="subcellular location">
    <subcellularLocation>
        <location evidence="3">Cytoplasm</location>
    </subcellularLocation>
</comment>
<dbReference type="AlphaFoldDB" id="A0A8G1UBA2"/>
<keyword evidence="3" id="KW-0963">Cytoplasm</keyword>
<dbReference type="PANTHER" id="PTHR33643:SF1">
    <property type="entry name" value="UREASE ACCESSORY PROTEIN D"/>
    <property type="match status" value="1"/>
</dbReference>
<comment type="function">
    <text evidence="3">Required for maturation of urease via the functional incorporation of the urease nickel metallocenter.</text>
</comment>
<keyword evidence="3" id="KW-0996">Nickel insertion</keyword>
<evidence type="ECO:0000256" key="3">
    <source>
        <dbReference type="HAMAP-Rule" id="MF_01384"/>
    </source>
</evidence>
<sequence length="323" mass="34646">MAPVLLRTAETAAADRLDPAHWTAGRLPPEVAGLAARPDTLAPGSPAKVGILDLGFAVRGGRTELVERYQKTPLQIMRPLWIDPARPDAAHVYLMATGGGVTQADRYRIDVRCGPGTRVHLTTQAATKVFRMEQDYASQLVHLTAAPGAYLEYLPDPLIPFRGARFYQRTAVTAAPGSTVVLGETLTAGRLARGERHDYRVLATDLEIARPDGTLLAVDTLRLVPGGDRRTVTGPAVFAGHDHLATLFVVSDLRPAAEIADTLHRALDGRGLRHGVSTLPEDGGAWLRLLDDSPVRTAAALAAAWRAVRLLLTGTPAPDLRKT</sequence>
<name>A0A8G1UBA2_9ACTN</name>
<dbReference type="EMBL" id="RJVJ01000002">
    <property type="protein sequence ID" value="ROR37554.1"/>
    <property type="molecule type" value="Genomic_DNA"/>
</dbReference>
<comment type="subunit">
    <text evidence="3">UreD, UreF and UreG form a complex that acts as a GTP-hydrolysis-dependent molecular chaperone, activating the urease apoprotein by helping to assemble the nickel containing metallocenter of UreC. The UreE protein probably delivers the nickel.</text>
</comment>
<dbReference type="Proteomes" id="UP000267408">
    <property type="component" value="Unassembled WGS sequence"/>
</dbReference>
<keyword evidence="2 3" id="KW-0143">Chaperone</keyword>
<dbReference type="InterPro" id="IPR002669">
    <property type="entry name" value="UreD"/>
</dbReference>
<comment type="similarity">
    <text evidence="1 3">Belongs to the UreD family.</text>
</comment>
<reference evidence="4 5" key="1">
    <citation type="submission" date="2018-11" db="EMBL/GenBank/DDBJ databases">
        <title>Sequencing the genomes of 1000 actinobacteria strains.</title>
        <authorList>
            <person name="Klenk H.-P."/>
        </authorList>
    </citation>
    <scope>NUCLEOTIDE SEQUENCE [LARGE SCALE GENOMIC DNA]</scope>
    <source>
        <strain evidence="4 5">DSM 44780</strain>
    </source>
</reference>
<evidence type="ECO:0000256" key="2">
    <source>
        <dbReference type="ARBA" id="ARBA00023186"/>
    </source>
</evidence>
<proteinExistence type="inferred from homology"/>
<evidence type="ECO:0000313" key="4">
    <source>
        <dbReference type="EMBL" id="ROR37554.1"/>
    </source>
</evidence>
<dbReference type="GO" id="GO:0005737">
    <property type="term" value="C:cytoplasm"/>
    <property type="evidence" value="ECO:0007669"/>
    <property type="project" value="UniProtKB-SubCell"/>
</dbReference>
<dbReference type="HAMAP" id="MF_01384">
    <property type="entry name" value="UreD"/>
    <property type="match status" value="1"/>
</dbReference>
<evidence type="ECO:0000313" key="5">
    <source>
        <dbReference type="Proteomes" id="UP000267408"/>
    </source>
</evidence>
<dbReference type="Pfam" id="PF01774">
    <property type="entry name" value="UreD"/>
    <property type="match status" value="1"/>
</dbReference>
<protein>
    <recommendedName>
        <fullName evidence="3">Urease accessory protein UreD</fullName>
    </recommendedName>
</protein>
<organism evidence="4 5">
    <name type="scientific">Kitasatospora cineracea</name>
    <dbReference type="NCBI Taxonomy" id="88074"/>
    <lineage>
        <taxon>Bacteria</taxon>
        <taxon>Bacillati</taxon>
        <taxon>Actinomycetota</taxon>
        <taxon>Actinomycetes</taxon>
        <taxon>Kitasatosporales</taxon>
        <taxon>Streptomycetaceae</taxon>
        <taxon>Kitasatospora</taxon>
    </lineage>
</organism>
<dbReference type="PANTHER" id="PTHR33643">
    <property type="entry name" value="UREASE ACCESSORY PROTEIN D"/>
    <property type="match status" value="1"/>
</dbReference>
<comment type="caution">
    <text evidence="4">The sequence shown here is derived from an EMBL/GenBank/DDBJ whole genome shotgun (WGS) entry which is preliminary data.</text>
</comment>
<gene>
    <name evidence="3" type="primary">ureD</name>
    <name evidence="4" type="ORF">EDD39_5703</name>
</gene>
<dbReference type="GO" id="GO:0016151">
    <property type="term" value="F:nickel cation binding"/>
    <property type="evidence" value="ECO:0007669"/>
    <property type="project" value="UniProtKB-UniRule"/>
</dbReference>